<reference evidence="1" key="2">
    <citation type="submission" date="2021-10" db="EMBL/GenBank/DDBJ databases">
        <authorList>
            <person name="Piombo E."/>
        </authorList>
    </citation>
    <scope>NUCLEOTIDE SEQUENCE</scope>
</reference>
<keyword evidence="2" id="KW-1185">Reference proteome</keyword>
<accession>A0ACA9UEF9</accession>
<protein>
    <submittedName>
        <fullName evidence="1">Uncharacterized protein</fullName>
    </submittedName>
</protein>
<proteinExistence type="predicted"/>
<name>A0ACA9UEF9_BIOOC</name>
<evidence type="ECO:0000313" key="1">
    <source>
        <dbReference type="EMBL" id="CAG9951650.1"/>
    </source>
</evidence>
<evidence type="ECO:0000313" key="2">
    <source>
        <dbReference type="Proteomes" id="UP000836387"/>
    </source>
</evidence>
<reference evidence="1" key="1">
    <citation type="submission" date="2020-04" db="EMBL/GenBank/DDBJ databases">
        <authorList>
            <person name="Broberg M."/>
        </authorList>
    </citation>
    <scope>NUCLEOTIDE SEQUENCE</scope>
</reference>
<comment type="caution">
    <text evidence="1">The sequence shown here is derived from an EMBL/GenBank/DDBJ whole genome shotgun (WGS) entry which is preliminary data.</text>
</comment>
<sequence length="142" mass="15280">MPQRRAVVAGSRTFPGAGLAPEPGSLIAQIEGIFESIVESIIRKEELTINFVATSKGLVAGQATVHLKDGTSIDASYNRIGSSIPLSTTIASVNTSNIKWILVIEKDAVFRSLVSTEFWRTSAAGLGLLVTVECHSRKLRQR</sequence>
<dbReference type="EMBL" id="CADEHS020000355">
    <property type="protein sequence ID" value="CAG9951650.1"/>
    <property type="molecule type" value="Genomic_DNA"/>
</dbReference>
<organism evidence="1 2">
    <name type="scientific">Clonostachys rosea f. rosea IK726</name>
    <dbReference type="NCBI Taxonomy" id="1349383"/>
    <lineage>
        <taxon>Eukaryota</taxon>
        <taxon>Fungi</taxon>
        <taxon>Dikarya</taxon>
        <taxon>Ascomycota</taxon>
        <taxon>Pezizomycotina</taxon>
        <taxon>Sordariomycetes</taxon>
        <taxon>Hypocreomycetidae</taxon>
        <taxon>Hypocreales</taxon>
        <taxon>Bionectriaceae</taxon>
        <taxon>Clonostachys</taxon>
    </lineage>
</organism>
<gene>
    <name evidence="1" type="ORF">CRV2_00020820</name>
</gene>
<dbReference type="Proteomes" id="UP000836387">
    <property type="component" value="Unassembled WGS sequence"/>
</dbReference>